<dbReference type="AlphaFoldDB" id="A0AAD3GAI1"/>
<sequence>MSKVISFSISDRYLDKLRTLYPALTDNLAAKQFITDGLESSLGSSLDGSLDDGLDGRVKSIIETSLDGILEGRLDAVVGKLISDLSERLSRLEKRLDTNLDGRLDDMERLLKLQRESSIASPLPPIEETSPLPPSPPDRPAIETVTPEVSPSPPGAIASIDGTVETVEPISTIETVASAIEDSEKKIVDSLDTSIASKIGIDKSGSEPGTDAINSLPGDTSPIETVTGEGMNPNQAHEYLKKRGIEDTSYYYLNKWAKTGVIDDTSPQGRDALKHLILRGKLYFPKTDQPRLK</sequence>
<evidence type="ECO:0000313" key="2">
    <source>
        <dbReference type="EMBL" id="GCL60800.1"/>
    </source>
</evidence>
<dbReference type="EMBL" id="BJCK01000111">
    <property type="protein sequence ID" value="GCL60800.1"/>
    <property type="molecule type" value="Genomic_DNA"/>
</dbReference>
<gene>
    <name evidence="2" type="ORF">NIES3807_39850</name>
</gene>
<name>A0AAD3GAI1_MICAE</name>
<reference evidence="2 3" key="1">
    <citation type="submission" date="2019-02" db="EMBL/GenBank/DDBJ databases">
        <title>Draft genome sequence of Arthrospira platensis NIES-3807.</title>
        <authorList>
            <person name="Yamaguchi H."/>
            <person name="Suzuki S."/>
            <person name="Kawachi M."/>
        </authorList>
    </citation>
    <scope>NUCLEOTIDE SEQUENCE [LARGE SCALE GENOMIC DNA]</scope>
    <source>
        <strain evidence="2 3">NIES-3807</strain>
    </source>
</reference>
<protein>
    <submittedName>
        <fullName evidence="2">Uncharacterized protein</fullName>
    </submittedName>
</protein>
<evidence type="ECO:0000256" key="1">
    <source>
        <dbReference type="SAM" id="MobiDB-lite"/>
    </source>
</evidence>
<feature type="region of interest" description="Disordered" evidence="1">
    <location>
        <begin position="116"/>
        <end position="159"/>
    </location>
</feature>
<accession>A0AAD3GAI1</accession>
<comment type="caution">
    <text evidence="2">The sequence shown here is derived from an EMBL/GenBank/DDBJ whole genome shotgun (WGS) entry which is preliminary data.</text>
</comment>
<dbReference type="Proteomes" id="UP000441080">
    <property type="component" value="Unassembled WGS sequence"/>
</dbReference>
<organism evidence="2 3">
    <name type="scientific">Microcystis aeruginosa NIES-3807</name>
    <dbReference type="NCBI Taxonomy" id="2517785"/>
    <lineage>
        <taxon>Bacteria</taxon>
        <taxon>Bacillati</taxon>
        <taxon>Cyanobacteriota</taxon>
        <taxon>Cyanophyceae</taxon>
        <taxon>Oscillatoriophycideae</taxon>
        <taxon>Chroococcales</taxon>
        <taxon>Microcystaceae</taxon>
        <taxon>Microcystis</taxon>
    </lineage>
</organism>
<proteinExistence type="predicted"/>
<evidence type="ECO:0000313" key="3">
    <source>
        <dbReference type="Proteomes" id="UP000441080"/>
    </source>
</evidence>
<dbReference type="RefSeq" id="WP_159298115.1">
    <property type="nucleotide sequence ID" value="NZ_BJCK01000111.1"/>
</dbReference>